<protein>
    <recommendedName>
        <fullName evidence="1">ABM domain-containing protein</fullName>
    </recommendedName>
</protein>
<accession>A0AA48H108</accession>
<dbReference type="PANTHER" id="PTHR33336:SF3">
    <property type="entry name" value="ABM DOMAIN-CONTAINING PROTEIN"/>
    <property type="match status" value="1"/>
</dbReference>
<feature type="domain" description="ABM" evidence="1">
    <location>
        <begin position="4"/>
        <end position="92"/>
    </location>
</feature>
<dbReference type="PANTHER" id="PTHR33336">
    <property type="entry name" value="QUINOL MONOOXYGENASE YGIN-RELATED"/>
    <property type="match status" value="1"/>
</dbReference>
<dbReference type="PROSITE" id="PS51725">
    <property type="entry name" value="ABM"/>
    <property type="match status" value="1"/>
</dbReference>
<dbReference type="Pfam" id="PF03992">
    <property type="entry name" value="ABM"/>
    <property type="match status" value="1"/>
</dbReference>
<dbReference type="InterPro" id="IPR011008">
    <property type="entry name" value="Dimeric_a/b-barrel"/>
</dbReference>
<keyword evidence="3" id="KW-1185">Reference proteome</keyword>
<evidence type="ECO:0000259" key="1">
    <source>
        <dbReference type="PROSITE" id="PS51725"/>
    </source>
</evidence>
<gene>
    <name evidence="2" type="ORF">METESE_04690</name>
</gene>
<dbReference type="GO" id="GO:0016491">
    <property type="term" value="F:oxidoreductase activity"/>
    <property type="evidence" value="ECO:0007669"/>
    <property type="project" value="TreeGrafter"/>
</dbReference>
<organism evidence="2 3">
    <name type="scientific">Mesoterricola sediminis</name>
    <dbReference type="NCBI Taxonomy" id="2927980"/>
    <lineage>
        <taxon>Bacteria</taxon>
        <taxon>Pseudomonadati</taxon>
        <taxon>Acidobacteriota</taxon>
        <taxon>Holophagae</taxon>
        <taxon>Holophagales</taxon>
        <taxon>Holophagaceae</taxon>
        <taxon>Mesoterricola</taxon>
    </lineage>
</organism>
<evidence type="ECO:0000313" key="2">
    <source>
        <dbReference type="EMBL" id="BDU75511.1"/>
    </source>
</evidence>
<evidence type="ECO:0000313" key="3">
    <source>
        <dbReference type="Proteomes" id="UP001228113"/>
    </source>
</evidence>
<dbReference type="KEGG" id="msea:METESE_04690"/>
<sequence length="95" mass="10461">MSAHIVVATIHARPGCEAALEASLAALVPPSRAEAGCLRYDLHRDVNDPLTFVYLEAWESVEVHQAHMRTPHFLAARKAQEPLVAAREVRILAQV</sequence>
<dbReference type="SUPFAM" id="SSF54909">
    <property type="entry name" value="Dimeric alpha+beta barrel"/>
    <property type="match status" value="1"/>
</dbReference>
<dbReference type="InterPro" id="IPR007138">
    <property type="entry name" value="ABM_dom"/>
</dbReference>
<dbReference type="AlphaFoldDB" id="A0AA48H108"/>
<dbReference type="Proteomes" id="UP001228113">
    <property type="component" value="Chromosome"/>
</dbReference>
<proteinExistence type="predicted"/>
<dbReference type="Gene3D" id="3.30.70.100">
    <property type="match status" value="1"/>
</dbReference>
<reference evidence="2" key="1">
    <citation type="journal article" date="2023" name="Int. J. Syst. Evol. Microbiol.">
        <title>Mesoterricola silvestris gen. nov., sp. nov., Mesoterricola sediminis sp. nov., Geothrix oryzae sp. nov., Geothrix edaphica sp. nov., Geothrix rubra sp. nov., and Geothrix limicola sp. nov., six novel members of Acidobacteriota isolated from soils.</title>
        <authorList>
            <person name="Itoh H."/>
            <person name="Sugisawa Y."/>
            <person name="Mise K."/>
            <person name="Xu Z."/>
            <person name="Kuniyasu M."/>
            <person name="Ushijima N."/>
            <person name="Kawano K."/>
            <person name="Kobayashi E."/>
            <person name="Shiratori Y."/>
            <person name="Masuda Y."/>
            <person name="Senoo K."/>
        </authorList>
    </citation>
    <scope>NUCLEOTIDE SEQUENCE</scope>
    <source>
        <strain evidence="2">W786</strain>
    </source>
</reference>
<dbReference type="EMBL" id="AP027081">
    <property type="protein sequence ID" value="BDU75511.1"/>
    <property type="molecule type" value="Genomic_DNA"/>
</dbReference>
<dbReference type="InterPro" id="IPR050744">
    <property type="entry name" value="AI-2_Isomerase_LsrG"/>
</dbReference>
<dbReference type="RefSeq" id="WP_243335503.1">
    <property type="nucleotide sequence ID" value="NZ_AP027081.1"/>
</dbReference>
<dbReference type="GO" id="GO:0005829">
    <property type="term" value="C:cytosol"/>
    <property type="evidence" value="ECO:0007669"/>
    <property type="project" value="TreeGrafter"/>
</dbReference>
<name>A0AA48H108_9BACT</name>